<keyword evidence="1" id="KW-0472">Membrane</keyword>
<comment type="caution">
    <text evidence="2">The sequence shown here is derived from an EMBL/GenBank/DDBJ whole genome shotgun (WGS) entry which is preliminary data.</text>
</comment>
<gene>
    <name evidence="2" type="ORF">NC992_02700</name>
</gene>
<feature type="transmembrane region" description="Helical" evidence="1">
    <location>
        <begin position="17"/>
        <end position="39"/>
    </location>
</feature>
<dbReference type="NCBIfam" id="NF038305">
    <property type="entry name" value="HpsJ_fam"/>
    <property type="match status" value="1"/>
</dbReference>
<evidence type="ECO:0000256" key="1">
    <source>
        <dbReference type="SAM" id="Phobius"/>
    </source>
</evidence>
<reference evidence="2 3" key="1">
    <citation type="submission" date="2022-04" db="EMBL/GenBank/DDBJ databases">
        <title>Positive selection, recombination, and allopatry shape intraspecific diversity of widespread and dominant cyanobacteria.</title>
        <authorList>
            <person name="Wei J."/>
            <person name="Shu W."/>
            <person name="Hu C."/>
        </authorList>
    </citation>
    <scope>NUCLEOTIDE SEQUENCE [LARGE SCALE GENOMIC DNA]</scope>
    <source>
        <strain evidence="2 3">DQ-A4</strain>
    </source>
</reference>
<keyword evidence="1" id="KW-0812">Transmembrane</keyword>
<dbReference type="InterPro" id="IPR047709">
    <property type="entry name" value="HpsJ-like"/>
</dbReference>
<feature type="transmembrane region" description="Helical" evidence="1">
    <location>
        <begin position="83"/>
        <end position="102"/>
    </location>
</feature>
<keyword evidence="1" id="KW-1133">Transmembrane helix</keyword>
<dbReference type="RefSeq" id="WP_190699088.1">
    <property type="nucleotide sequence ID" value="NZ_JAMPKX010000001.1"/>
</dbReference>
<dbReference type="EMBL" id="JAMPKX010000001">
    <property type="protein sequence ID" value="MEP0945771.1"/>
    <property type="molecule type" value="Genomic_DNA"/>
</dbReference>
<keyword evidence="3" id="KW-1185">Reference proteome</keyword>
<evidence type="ECO:0000313" key="3">
    <source>
        <dbReference type="Proteomes" id="UP001482513"/>
    </source>
</evidence>
<organism evidence="2 3">
    <name type="scientific">Leptolyngbya subtilissima DQ-A4</name>
    <dbReference type="NCBI Taxonomy" id="2933933"/>
    <lineage>
        <taxon>Bacteria</taxon>
        <taxon>Bacillati</taxon>
        <taxon>Cyanobacteriota</taxon>
        <taxon>Cyanophyceae</taxon>
        <taxon>Leptolyngbyales</taxon>
        <taxon>Leptolyngbyaceae</taxon>
        <taxon>Leptolyngbya group</taxon>
        <taxon>Leptolyngbya</taxon>
    </lineage>
</organism>
<evidence type="ECO:0000313" key="2">
    <source>
        <dbReference type="EMBL" id="MEP0945771.1"/>
    </source>
</evidence>
<sequence length="211" mass="22285">MVGASNPLSSPSLSGQAIARVVGLTCAFGFIVDMTALTFPLGSGTAWRVGLMQQMGDRSIVLLIGIALLIYSAWENQNLRKPLGFLALGLGTLFLLICMLVVRDSFSLHSQAIDNIGNQATQLQTQVEASRSNPEVIANATEDDFANALRAIDTQAETLKQNAKTTITKSGIASTSNFAVVGIGLLSLGRLAMGSKGRIAGRSTKKMRKTA</sequence>
<proteinExistence type="predicted"/>
<protein>
    <submittedName>
        <fullName evidence="2">HpsJ family protein</fullName>
    </submittedName>
</protein>
<feature type="transmembrane region" description="Helical" evidence="1">
    <location>
        <begin position="60"/>
        <end position="77"/>
    </location>
</feature>
<dbReference type="Proteomes" id="UP001482513">
    <property type="component" value="Unassembled WGS sequence"/>
</dbReference>
<name>A0ABV0JZ23_9CYAN</name>
<accession>A0ABV0JZ23</accession>